<evidence type="ECO:0000256" key="1">
    <source>
        <dbReference type="SAM" id="Phobius"/>
    </source>
</evidence>
<dbReference type="InParanoid" id="A0A6P8IGX1"/>
<feature type="transmembrane region" description="Helical" evidence="1">
    <location>
        <begin position="48"/>
        <end position="74"/>
    </location>
</feature>
<organism evidence="2 3">
    <name type="scientific">Actinia tenebrosa</name>
    <name type="common">Australian red waratah sea anemone</name>
    <dbReference type="NCBI Taxonomy" id="6105"/>
    <lineage>
        <taxon>Eukaryota</taxon>
        <taxon>Metazoa</taxon>
        <taxon>Cnidaria</taxon>
        <taxon>Anthozoa</taxon>
        <taxon>Hexacorallia</taxon>
        <taxon>Actiniaria</taxon>
        <taxon>Actiniidae</taxon>
        <taxon>Actinia</taxon>
    </lineage>
</organism>
<keyword evidence="1" id="KW-0812">Transmembrane</keyword>
<evidence type="ECO:0000313" key="3">
    <source>
        <dbReference type="RefSeq" id="XP_031565991.1"/>
    </source>
</evidence>
<accession>A0A6P8IGX1</accession>
<proteinExistence type="predicted"/>
<dbReference type="GeneID" id="116301121"/>
<reference evidence="3" key="1">
    <citation type="submission" date="2025-08" db="UniProtKB">
        <authorList>
            <consortium name="RefSeq"/>
        </authorList>
    </citation>
    <scope>IDENTIFICATION</scope>
    <source>
        <tissue evidence="3">Tentacle</tissue>
    </source>
</reference>
<protein>
    <submittedName>
        <fullName evidence="3">Uncharacterized protein LOC116301121</fullName>
    </submittedName>
</protein>
<dbReference type="OrthoDB" id="10444639at2759"/>
<dbReference type="RefSeq" id="XP_031565991.1">
    <property type="nucleotide sequence ID" value="XM_031710131.1"/>
</dbReference>
<dbReference type="KEGG" id="aten:116301121"/>
<dbReference type="AlphaFoldDB" id="A0A6P8IGX1"/>
<sequence>MERLLCLFSLLFGVVSSFFFLFSWSRCTSQCLLFGVVNEVRRIHTGGSVLWCLFCFGGSLTSAVVNAVMLLPVASRFGSVMNNSRNVLLVKVSLMWTFLAAVITSLGFRQWCSSFQVNSCRYNKEQDWHAFTPRHSDCFGAFLWLAIQTGCLWLSFLCQVGFYYRCAIVSSRYSRLK</sequence>
<keyword evidence="1" id="KW-1133">Transmembrane helix</keyword>
<keyword evidence="2" id="KW-1185">Reference proteome</keyword>
<gene>
    <name evidence="3" type="primary">LOC116301121</name>
</gene>
<feature type="transmembrane region" description="Helical" evidence="1">
    <location>
        <begin position="141"/>
        <end position="164"/>
    </location>
</feature>
<name>A0A6P8IGX1_ACTTE</name>
<evidence type="ECO:0000313" key="2">
    <source>
        <dbReference type="Proteomes" id="UP000515163"/>
    </source>
</evidence>
<dbReference type="Proteomes" id="UP000515163">
    <property type="component" value="Unplaced"/>
</dbReference>
<feature type="transmembrane region" description="Helical" evidence="1">
    <location>
        <begin position="86"/>
        <end position="108"/>
    </location>
</feature>
<keyword evidence="1" id="KW-0472">Membrane</keyword>